<evidence type="ECO:0000256" key="8">
    <source>
        <dbReference type="HAMAP-Rule" id="MF_00316"/>
    </source>
</evidence>
<reference evidence="10 11" key="1">
    <citation type="submission" date="2019-07" db="EMBL/GenBank/DDBJ databases">
        <title>Genomic Encyclopedia of Type Strains, Phase I: the one thousand microbial genomes (KMG-I) project.</title>
        <authorList>
            <person name="Kyrpides N."/>
        </authorList>
    </citation>
    <scope>NUCLEOTIDE SEQUENCE [LARGE SCALE GENOMIC DNA]</scope>
    <source>
        <strain evidence="10 11">DSM 16647</strain>
    </source>
</reference>
<organism evidence="10 11">
    <name type="scientific">Thermosediminibacter litoriperuensis</name>
    <dbReference type="NCBI Taxonomy" id="291989"/>
    <lineage>
        <taxon>Bacteria</taxon>
        <taxon>Bacillati</taxon>
        <taxon>Bacillota</taxon>
        <taxon>Clostridia</taxon>
        <taxon>Thermosediminibacterales</taxon>
        <taxon>Thermosediminibacteraceae</taxon>
        <taxon>Thermosediminibacter</taxon>
    </lineage>
</organism>
<dbReference type="InterPro" id="IPR029044">
    <property type="entry name" value="Nucleotide-diphossugar_trans"/>
</dbReference>
<comment type="similarity">
    <text evidence="8">Belongs to the MobA family.</text>
</comment>
<dbReference type="InterPro" id="IPR013482">
    <property type="entry name" value="Molybde_CF_guanTrfase"/>
</dbReference>
<dbReference type="HAMAP" id="MF_00316">
    <property type="entry name" value="MobA"/>
    <property type="match status" value="1"/>
</dbReference>
<name>A0A5S5AY83_9FIRM</name>
<dbReference type="EC" id="2.7.7.77" evidence="8"/>
<keyword evidence="7 8" id="KW-0501">Molybdenum cofactor biosynthesis</keyword>
<dbReference type="Proteomes" id="UP000322294">
    <property type="component" value="Unassembled WGS sequence"/>
</dbReference>
<evidence type="ECO:0000313" key="10">
    <source>
        <dbReference type="EMBL" id="TYP58834.1"/>
    </source>
</evidence>
<dbReference type="OrthoDB" id="9788394at2"/>
<feature type="binding site" evidence="8">
    <location>
        <begin position="46"/>
        <end position="48"/>
    </location>
    <ligand>
        <name>GTP</name>
        <dbReference type="ChEBI" id="CHEBI:37565"/>
    </ligand>
</feature>
<proteinExistence type="inferred from homology"/>
<dbReference type="EMBL" id="VNHO01000002">
    <property type="protein sequence ID" value="TYP58834.1"/>
    <property type="molecule type" value="Genomic_DNA"/>
</dbReference>
<feature type="domain" description="MobA-like NTP transferase" evidence="9">
    <location>
        <begin position="43"/>
        <end position="188"/>
    </location>
</feature>
<evidence type="ECO:0000256" key="1">
    <source>
        <dbReference type="ARBA" id="ARBA00022490"/>
    </source>
</evidence>
<evidence type="ECO:0000256" key="4">
    <source>
        <dbReference type="ARBA" id="ARBA00022741"/>
    </source>
</evidence>
<comment type="caution">
    <text evidence="8">Lacks conserved residue(s) required for the propagation of feature annotation.</text>
</comment>
<keyword evidence="1 8" id="KW-0963">Cytoplasm</keyword>
<keyword evidence="10" id="KW-0548">Nucleotidyltransferase</keyword>
<dbReference type="InterPro" id="IPR025877">
    <property type="entry name" value="MobA-like_NTP_Trfase"/>
</dbReference>
<feature type="binding site" evidence="8">
    <location>
        <position position="135"/>
    </location>
    <ligand>
        <name>Mg(2+)</name>
        <dbReference type="ChEBI" id="CHEBI:18420"/>
    </ligand>
</feature>
<evidence type="ECO:0000256" key="2">
    <source>
        <dbReference type="ARBA" id="ARBA00022679"/>
    </source>
</evidence>
<comment type="domain">
    <text evidence="8">The N-terminal domain determines nucleotide recognition and specific binding, while the C-terminal domain determines the specific binding to the target protein.</text>
</comment>
<gene>
    <name evidence="8" type="primary">mobA</name>
    <name evidence="10" type="ORF">LZ11_00290</name>
</gene>
<comment type="caution">
    <text evidence="10">The sequence shown here is derived from an EMBL/GenBank/DDBJ whole genome shotgun (WGS) entry which is preliminary data.</text>
</comment>
<dbReference type="PANTHER" id="PTHR19136">
    <property type="entry name" value="MOLYBDENUM COFACTOR GUANYLYLTRANSFERASE"/>
    <property type="match status" value="1"/>
</dbReference>
<dbReference type="SUPFAM" id="SSF53448">
    <property type="entry name" value="Nucleotide-diphospho-sugar transferases"/>
    <property type="match status" value="1"/>
</dbReference>
<comment type="catalytic activity">
    <reaction evidence="8">
        <text>Mo-molybdopterin + GTP + H(+) = Mo-molybdopterin guanine dinucleotide + diphosphate</text>
        <dbReference type="Rhea" id="RHEA:34243"/>
        <dbReference type="ChEBI" id="CHEBI:15378"/>
        <dbReference type="ChEBI" id="CHEBI:33019"/>
        <dbReference type="ChEBI" id="CHEBI:37565"/>
        <dbReference type="ChEBI" id="CHEBI:71302"/>
        <dbReference type="ChEBI" id="CHEBI:71310"/>
        <dbReference type="EC" id="2.7.7.77"/>
    </reaction>
</comment>
<dbReference type="GO" id="GO:0061603">
    <property type="term" value="F:molybdenum cofactor guanylyltransferase activity"/>
    <property type="evidence" value="ECO:0007669"/>
    <property type="project" value="UniProtKB-EC"/>
</dbReference>
<dbReference type="GO" id="GO:0046872">
    <property type="term" value="F:metal ion binding"/>
    <property type="evidence" value="ECO:0007669"/>
    <property type="project" value="UniProtKB-KW"/>
</dbReference>
<accession>A0A5S5AY83</accession>
<sequence>MRIEKYTKMSEKITRSRLPSGGFCYNIIETFFGRKVFVREFSAVILNGGKSSRISVKNKGLLKIGGMTILQRIIAVLEPLFQDILVISNSPGEIDYLEGRCRIFRDEVEGLGPLGGIYTGLKKMENRAGFFVACDMPFLSAELINMLLDASGGFDAVCPRYRGLIEPLHAVYSKNCIDAIEVLIEKGSSVRVRDLFDMVNTRYVDIDKEKIRLGFFNINTREDYERALLLEKDSTPGEPVLKGGYP</sequence>
<keyword evidence="6 8" id="KW-0342">GTP-binding</keyword>
<comment type="subcellular location">
    <subcellularLocation>
        <location evidence="8">Cytoplasm</location>
    </subcellularLocation>
</comment>
<protein>
    <recommendedName>
        <fullName evidence="8">Probable molybdenum cofactor guanylyltransferase</fullName>
        <shortName evidence="8">MoCo guanylyltransferase</shortName>
        <ecNumber evidence="8">2.7.7.77</ecNumber>
    </recommendedName>
    <alternativeName>
        <fullName evidence="8">GTP:molybdopterin guanylyltransferase</fullName>
    </alternativeName>
    <alternativeName>
        <fullName evidence="8">Mo-MPT guanylyltransferase</fullName>
    </alternativeName>
    <alternativeName>
        <fullName evidence="8">Molybdopterin guanylyltransferase</fullName>
    </alternativeName>
    <alternativeName>
        <fullName evidence="8">Molybdopterin-guanine dinucleotide synthase</fullName>
        <shortName evidence="8">MGD synthase</shortName>
    </alternativeName>
</protein>
<keyword evidence="11" id="KW-1185">Reference proteome</keyword>
<keyword evidence="4 8" id="KW-0547">Nucleotide-binding</keyword>
<keyword evidence="5 8" id="KW-0460">Magnesium</keyword>
<dbReference type="GO" id="GO:0005737">
    <property type="term" value="C:cytoplasm"/>
    <property type="evidence" value="ECO:0007669"/>
    <property type="project" value="UniProtKB-SubCell"/>
</dbReference>
<dbReference type="AlphaFoldDB" id="A0A5S5AY83"/>
<evidence type="ECO:0000256" key="5">
    <source>
        <dbReference type="ARBA" id="ARBA00022842"/>
    </source>
</evidence>
<keyword evidence="3 8" id="KW-0479">Metal-binding</keyword>
<feature type="binding site" evidence="8">
    <location>
        <position position="135"/>
    </location>
    <ligand>
        <name>GTP</name>
        <dbReference type="ChEBI" id="CHEBI:37565"/>
    </ligand>
</feature>
<dbReference type="Pfam" id="PF12804">
    <property type="entry name" value="NTP_transf_3"/>
    <property type="match status" value="1"/>
</dbReference>
<evidence type="ECO:0000256" key="3">
    <source>
        <dbReference type="ARBA" id="ARBA00022723"/>
    </source>
</evidence>
<comment type="cofactor">
    <cofactor evidence="8">
        <name>Mg(2+)</name>
        <dbReference type="ChEBI" id="CHEBI:18420"/>
    </cofactor>
</comment>
<feature type="binding site" evidence="8">
    <location>
        <position position="106"/>
    </location>
    <ligand>
        <name>GTP</name>
        <dbReference type="ChEBI" id="CHEBI:37565"/>
    </ligand>
</feature>
<comment type="function">
    <text evidence="8">Transfers a GMP moiety from GTP to Mo-molybdopterin (Mo-MPT) cofactor (Moco or molybdenum cofactor) to form Mo-molybdopterin guanine dinucleotide (Mo-MGD) cofactor.</text>
</comment>
<dbReference type="Gene3D" id="3.90.550.10">
    <property type="entry name" value="Spore Coat Polysaccharide Biosynthesis Protein SpsA, Chain A"/>
    <property type="match status" value="1"/>
</dbReference>
<dbReference type="GO" id="GO:0006777">
    <property type="term" value="P:Mo-molybdopterin cofactor biosynthetic process"/>
    <property type="evidence" value="ECO:0007669"/>
    <property type="project" value="UniProtKB-KW"/>
</dbReference>
<evidence type="ECO:0000256" key="6">
    <source>
        <dbReference type="ARBA" id="ARBA00023134"/>
    </source>
</evidence>
<dbReference type="PANTHER" id="PTHR19136:SF81">
    <property type="entry name" value="MOLYBDENUM COFACTOR GUANYLYLTRANSFERASE"/>
    <property type="match status" value="1"/>
</dbReference>
<evidence type="ECO:0000313" key="11">
    <source>
        <dbReference type="Proteomes" id="UP000322294"/>
    </source>
</evidence>
<evidence type="ECO:0000259" key="9">
    <source>
        <dbReference type="Pfam" id="PF12804"/>
    </source>
</evidence>
<evidence type="ECO:0000256" key="7">
    <source>
        <dbReference type="ARBA" id="ARBA00023150"/>
    </source>
</evidence>
<feature type="binding site" evidence="8">
    <location>
        <position position="59"/>
    </location>
    <ligand>
        <name>GTP</name>
        <dbReference type="ChEBI" id="CHEBI:37565"/>
    </ligand>
</feature>
<dbReference type="CDD" id="cd02503">
    <property type="entry name" value="MobA"/>
    <property type="match status" value="1"/>
</dbReference>
<dbReference type="GO" id="GO:0005525">
    <property type="term" value="F:GTP binding"/>
    <property type="evidence" value="ECO:0007669"/>
    <property type="project" value="UniProtKB-UniRule"/>
</dbReference>
<keyword evidence="2 8" id="KW-0808">Transferase</keyword>